<sequence>MFPSLARCSTNRAIQKSFFFPSYRQIGSSSSSSSSSSILRNHISPLRKLSTSRSILNSSTSATSATKITQKDASKPHPSVTSELIHPTSVSIDNESPKSILDKLPQWASPVKPYLALTRIDKPTGSLLLFWPCTWSITMASTALQLPLSVPLFYISLFGLGALIMRGAGCTINDMWDAKMDVKVDRTKSRPLAAGDITQFQALSFLGLQLSAGLAVLTQLNWYSIVLGASSLSLVVLYPFMKRITYYPQVVFGMTFNWGVFLGWSAVAGVTDWTVTTPLYIGGIAWGIAYDLIYAHQDKLDDVKAGVKSMALRFPNNSRTVISILNSTFISMLTLTGYLSGMGPLYYLISCGGTSLHLLWQTLTVNFDSRKDCWNKFCSNGYITGPLVWFGIFANYVQTVLLV</sequence>
<dbReference type="FunFam" id="1.10.357.140:FF:000003">
    <property type="entry name" value="4-hydroxybenzoate polyprenyltransferase, mitochondrial"/>
    <property type="match status" value="1"/>
</dbReference>
<feature type="transmembrane region" description="Helical" evidence="10">
    <location>
        <begin position="279"/>
        <end position="296"/>
    </location>
</feature>
<dbReference type="GO" id="GO:0005743">
    <property type="term" value="C:mitochondrial inner membrane"/>
    <property type="evidence" value="ECO:0007669"/>
    <property type="project" value="UniProtKB-SubCell"/>
</dbReference>
<comment type="function">
    <text evidence="9 10">Catalyzes the prenylation of para-hydroxybenzoate (PHB) with an all-trans polyprenyl group. Mediates the second step in the final reaction sequence of coenzyme Q (CoQ) biosynthesis, which is the condensation of the polyisoprenoid side chain with PHB, generating the first membrane-bound Q intermediate.</text>
</comment>
<evidence type="ECO:0000256" key="6">
    <source>
        <dbReference type="ARBA" id="ARBA00022989"/>
    </source>
</evidence>
<dbReference type="EMBL" id="KI894009">
    <property type="protein sequence ID" value="OCF51030.1"/>
    <property type="molecule type" value="Genomic_DNA"/>
</dbReference>
<reference evidence="13" key="2">
    <citation type="submission" date="2013-07" db="EMBL/GenBank/DDBJ databases">
        <authorList>
            <consortium name="The Broad Institute Genome Sequencing Platform"/>
            <person name="Cuomo C."/>
            <person name="Litvintseva A."/>
            <person name="Chen Y."/>
            <person name="Heitman J."/>
            <person name="Sun S."/>
            <person name="Springer D."/>
            <person name="Dromer F."/>
            <person name="Young S.K."/>
            <person name="Zeng Q."/>
            <person name="Gargeya S."/>
            <person name="Fitzgerald M."/>
            <person name="Abouelleil A."/>
            <person name="Alvarado L."/>
            <person name="Berlin A.M."/>
            <person name="Chapman S.B."/>
            <person name="Dewar J."/>
            <person name="Goldberg J."/>
            <person name="Griggs A."/>
            <person name="Gujja S."/>
            <person name="Hansen M."/>
            <person name="Howarth C."/>
            <person name="Imamovic A."/>
            <person name="Larimer J."/>
            <person name="McCowan C."/>
            <person name="Murphy C."/>
            <person name="Pearson M."/>
            <person name="Priest M."/>
            <person name="Roberts A."/>
            <person name="Saif S."/>
            <person name="Shea T."/>
            <person name="Sykes S."/>
            <person name="Wortman J."/>
            <person name="Nusbaum C."/>
            <person name="Birren B."/>
        </authorList>
    </citation>
    <scope>NUCLEOTIDE SEQUENCE</scope>
    <source>
        <strain evidence="13">CBS 10737</strain>
    </source>
</reference>
<keyword evidence="4 10" id="KW-0808">Transferase</keyword>
<feature type="transmembrane region" description="Helical" evidence="10">
    <location>
        <begin position="247"/>
        <end position="267"/>
    </location>
</feature>
<keyword evidence="10" id="KW-0496">Mitochondrion</keyword>
<organism evidence="12">
    <name type="scientific">Kwoniella pini CBS 10737</name>
    <dbReference type="NCBI Taxonomy" id="1296096"/>
    <lineage>
        <taxon>Eukaryota</taxon>
        <taxon>Fungi</taxon>
        <taxon>Dikarya</taxon>
        <taxon>Basidiomycota</taxon>
        <taxon>Agaricomycotina</taxon>
        <taxon>Tremellomycetes</taxon>
        <taxon>Tremellales</taxon>
        <taxon>Cryptococcaceae</taxon>
        <taxon>Kwoniella</taxon>
    </lineage>
</organism>
<comment type="pathway">
    <text evidence="10">Cofactor biosynthesis; ubiquinone biosynthesis.</text>
</comment>
<comment type="similarity">
    <text evidence="3 10">Belongs to the UbiA prenyltransferase family.</text>
</comment>
<evidence type="ECO:0000256" key="1">
    <source>
        <dbReference type="ARBA" id="ARBA00001946"/>
    </source>
</evidence>
<dbReference type="PANTHER" id="PTHR11048:SF28">
    <property type="entry name" value="4-HYDROXYBENZOATE POLYPRENYLTRANSFERASE, MITOCHONDRIAL"/>
    <property type="match status" value="1"/>
</dbReference>
<evidence type="ECO:0000256" key="2">
    <source>
        <dbReference type="ARBA" id="ARBA00004292"/>
    </source>
</evidence>
<protein>
    <recommendedName>
        <fullName evidence="10">4-hydroxybenzoate polyprenyltransferase, mitochondrial</fullName>
        <shortName evidence="10">4-HB polyprenyltransferase</shortName>
        <ecNumber evidence="10">2.5.1.39</ecNumber>
    </recommendedName>
    <alternativeName>
        <fullName evidence="10">Para-hydroxybenzoate--polyprenyltransferase</fullName>
        <shortName evidence="10">PHB:PPT</shortName>
        <shortName evidence="10">PHB:polyprenyltransferase</shortName>
    </alternativeName>
</protein>
<dbReference type="EC" id="2.5.1.39" evidence="10"/>
<evidence type="ECO:0000256" key="4">
    <source>
        <dbReference type="ARBA" id="ARBA00022679"/>
    </source>
</evidence>
<dbReference type="NCBIfam" id="TIGR01474">
    <property type="entry name" value="ubiA_proteo"/>
    <property type="match status" value="1"/>
</dbReference>
<dbReference type="Gene3D" id="1.10.357.140">
    <property type="entry name" value="UbiA prenyltransferase"/>
    <property type="match status" value="1"/>
</dbReference>
<keyword evidence="10" id="KW-0414">Isoprene biosynthesis</keyword>
<feature type="transmembrane region" description="Helical" evidence="10">
    <location>
        <begin position="152"/>
        <end position="176"/>
    </location>
</feature>
<evidence type="ECO:0000256" key="8">
    <source>
        <dbReference type="ARBA" id="ARBA00052313"/>
    </source>
</evidence>
<dbReference type="PANTHER" id="PTHR11048">
    <property type="entry name" value="PRENYLTRANSFERASES"/>
    <property type="match status" value="1"/>
</dbReference>
<keyword evidence="6 10" id="KW-1133">Transmembrane helix</keyword>
<proteinExistence type="inferred from homology"/>
<dbReference type="RefSeq" id="XP_019012249.1">
    <property type="nucleotide sequence ID" value="XM_019154846.1"/>
</dbReference>
<evidence type="ECO:0000256" key="10">
    <source>
        <dbReference type="HAMAP-Rule" id="MF_03189"/>
    </source>
</evidence>
<keyword evidence="7 10" id="KW-0472">Membrane</keyword>
<dbReference type="PROSITE" id="PS00943">
    <property type="entry name" value="UBIA"/>
    <property type="match status" value="1"/>
</dbReference>
<dbReference type="Pfam" id="PF01040">
    <property type="entry name" value="UbiA"/>
    <property type="match status" value="1"/>
</dbReference>
<feature type="transmembrane region" description="Helical" evidence="10">
    <location>
        <begin position="377"/>
        <end position="397"/>
    </location>
</feature>
<dbReference type="CDD" id="cd13959">
    <property type="entry name" value="PT_UbiA_COQ2"/>
    <property type="match status" value="1"/>
</dbReference>
<reference evidence="12" key="1">
    <citation type="submission" date="2013-07" db="EMBL/GenBank/DDBJ databases">
        <title>The Genome Sequence of Cryptococcus pinus CBS10737.</title>
        <authorList>
            <consortium name="The Broad Institute Genome Sequencing Platform"/>
            <person name="Cuomo C."/>
            <person name="Litvintseva A."/>
            <person name="Chen Y."/>
            <person name="Heitman J."/>
            <person name="Sun S."/>
            <person name="Springer D."/>
            <person name="Dromer F."/>
            <person name="Young S.K."/>
            <person name="Zeng Q."/>
            <person name="Gargeya S."/>
            <person name="Fitzgerald M."/>
            <person name="Abouelleil A."/>
            <person name="Alvarado L."/>
            <person name="Berlin A.M."/>
            <person name="Chapman S.B."/>
            <person name="Dewar J."/>
            <person name="Goldberg J."/>
            <person name="Griggs A."/>
            <person name="Gujja S."/>
            <person name="Hansen M."/>
            <person name="Howarth C."/>
            <person name="Imamovic A."/>
            <person name="Larimer J."/>
            <person name="McCowan C."/>
            <person name="Murphy C."/>
            <person name="Pearson M."/>
            <person name="Priest M."/>
            <person name="Roberts A."/>
            <person name="Saif S."/>
            <person name="Shea T."/>
            <person name="Sykes S."/>
            <person name="Wortman J."/>
            <person name="Nusbaum C."/>
            <person name="Birren B."/>
        </authorList>
    </citation>
    <scope>NUCLEOTIDE SEQUENCE [LARGE SCALE GENOMIC DNA]</scope>
    <source>
        <strain evidence="12">CBS 10737</strain>
    </source>
</reference>
<dbReference type="AlphaFoldDB" id="A0A1B9I681"/>
<dbReference type="GO" id="GO:0008412">
    <property type="term" value="F:4-hydroxybenzoate polyprenyltransferase activity"/>
    <property type="evidence" value="ECO:0007669"/>
    <property type="project" value="UniProtKB-EC"/>
</dbReference>
<accession>A0A1B9I681</accession>
<dbReference type="STRING" id="1296096.A0A1B9I681"/>
<dbReference type="InterPro" id="IPR006370">
    <property type="entry name" value="HB_polyprenyltransferase-like"/>
</dbReference>
<dbReference type="UniPathway" id="UPA00232"/>
<evidence type="ECO:0000256" key="11">
    <source>
        <dbReference type="SAM" id="MobiDB-lite"/>
    </source>
</evidence>
<comment type="cofactor">
    <cofactor evidence="1 10">
        <name>Mg(2+)</name>
        <dbReference type="ChEBI" id="CHEBI:18420"/>
    </cofactor>
</comment>
<dbReference type="Proteomes" id="UP000094020">
    <property type="component" value="Chromosome 3"/>
</dbReference>
<feature type="transmembrane region" description="Helical" evidence="10">
    <location>
        <begin position="222"/>
        <end position="240"/>
    </location>
</feature>
<gene>
    <name evidence="12" type="ORF">I206_03095</name>
    <name evidence="13" type="ORF">I206_102740</name>
</gene>
<dbReference type="OrthoDB" id="2561458at2759"/>
<dbReference type="Gene3D" id="1.20.120.1780">
    <property type="entry name" value="UbiA prenyltransferase"/>
    <property type="match status" value="1"/>
</dbReference>
<dbReference type="EMBL" id="CP144521">
    <property type="protein sequence ID" value="WWC68805.1"/>
    <property type="molecule type" value="Genomic_DNA"/>
</dbReference>
<dbReference type="InterPro" id="IPR030470">
    <property type="entry name" value="UbiA_prenylTrfase_CS"/>
</dbReference>
<comment type="subcellular location">
    <subcellularLocation>
        <location evidence="2 10">Mitochondrion inner membrane</location>
        <topology evidence="2 10">Multi-pass membrane protein</topology>
        <orientation evidence="2 10">Matrix side</orientation>
    </subcellularLocation>
</comment>
<dbReference type="GeneID" id="30171464"/>
<comment type="catalytic activity">
    <reaction evidence="8 10">
        <text>an all-trans-polyprenyl diphosphate + 4-hydroxybenzoate = a 4-hydroxy-3-(all-trans-polyprenyl)benzoate + diphosphate</text>
        <dbReference type="Rhea" id="RHEA:44504"/>
        <dbReference type="Rhea" id="RHEA-COMP:9514"/>
        <dbReference type="Rhea" id="RHEA-COMP:9564"/>
        <dbReference type="ChEBI" id="CHEBI:17879"/>
        <dbReference type="ChEBI" id="CHEBI:33019"/>
        <dbReference type="ChEBI" id="CHEBI:58914"/>
        <dbReference type="ChEBI" id="CHEBI:78396"/>
        <dbReference type="EC" id="2.5.1.39"/>
    </reaction>
</comment>
<dbReference type="InterPro" id="IPR044878">
    <property type="entry name" value="UbiA_sf"/>
</dbReference>
<evidence type="ECO:0000256" key="7">
    <source>
        <dbReference type="ARBA" id="ARBA00023136"/>
    </source>
</evidence>
<dbReference type="FunFam" id="1.20.120.1780:FF:000001">
    <property type="entry name" value="4-hydroxybenzoate octaprenyltransferase"/>
    <property type="match status" value="1"/>
</dbReference>
<dbReference type="InterPro" id="IPR039653">
    <property type="entry name" value="Prenyltransferase"/>
</dbReference>
<feature type="region of interest" description="Disordered" evidence="11">
    <location>
        <begin position="61"/>
        <end position="82"/>
    </location>
</feature>
<evidence type="ECO:0000256" key="9">
    <source>
        <dbReference type="ARBA" id="ARBA00058997"/>
    </source>
</evidence>
<dbReference type="GO" id="GO:0008299">
    <property type="term" value="P:isoprenoid biosynthetic process"/>
    <property type="evidence" value="ECO:0007669"/>
    <property type="project" value="UniProtKB-UniRule"/>
</dbReference>
<evidence type="ECO:0000313" key="14">
    <source>
        <dbReference type="Proteomes" id="UP000094020"/>
    </source>
</evidence>
<keyword evidence="10" id="KW-0831">Ubiquinone biosynthesis</keyword>
<dbReference type="HAMAP" id="MF_01635">
    <property type="entry name" value="UbiA"/>
    <property type="match status" value="1"/>
</dbReference>
<feature type="transmembrane region" description="Helical" evidence="10">
    <location>
        <begin position="317"/>
        <end position="339"/>
    </location>
</feature>
<keyword evidence="5 10" id="KW-0812">Transmembrane</keyword>
<keyword evidence="10" id="KW-0999">Mitochondrion inner membrane</keyword>
<dbReference type="InterPro" id="IPR000537">
    <property type="entry name" value="UbiA_prenyltransferase"/>
</dbReference>
<reference evidence="13" key="4">
    <citation type="submission" date="2024-02" db="EMBL/GenBank/DDBJ databases">
        <title>Comparative genomics of Cryptococcus and Kwoniella reveals pathogenesis evolution and contrasting modes of karyotype evolution via chromosome fusion or intercentromeric recombination.</title>
        <authorList>
            <person name="Coelho M.A."/>
            <person name="David-Palma M."/>
            <person name="Shea T."/>
            <person name="Bowers K."/>
            <person name="McGinley-Smith S."/>
            <person name="Mohammad A.W."/>
            <person name="Gnirke A."/>
            <person name="Yurkov A.M."/>
            <person name="Nowrousian M."/>
            <person name="Sun S."/>
            <person name="Cuomo C.A."/>
            <person name="Heitman J."/>
        </authorList>
    </citation>
    <scope>NUCLEOTIDE SEQUENCE</scope>
    <source>
        <strain evidence="13">CBS 10737</strain>
    </source>
</reference>
<name>A0A1B9I681_9TREE</name>
<keyword evidence="14" id="KW-1185">Reference proteome</keyword>
<feature type="transmembrane region" description="Helical" evidence="10">
    <location>
        <begin position="345"/>
        <end position="365"/>
    </location>
</feature>
<evidence type="ECO:0000313" key="12">
    <source>
        <dbReference type="EMBL" id="OCF51030.1"/>
    </source>
</evidence>
<evidence type="ECO:0000256" key="5">
    <source>
        <dbReference type="ARBA" id="ARBA00022692"/>
    </source>
</evidence>
<dbReference type="KEGG" id="kpin:30171464"/>
<evidence type="ECO:0000313" key="13">
    <source>
        <dbReference type="EMBL" id="WWC68805.1"/>
    </source>
</evidence>
<reference evidence="12" key="3">
    <citation type="submission" date="2016-07" db="EMBL/GenBank/DDBJ databases">
        <title>Evolution of pathogenesis and genome organization in the Tremellales.</title>
        <authorList>
            <person name="Cuomo C."/>
            <person name="Litvintseva A."/>
            <person name="Heitman J."/>
            <person name="Chen Y."/>
            <person name="Sun S."/>
            <person name="Springer D."/>
            <person name="Dromer F."/>
            <person name="Young S."/>
            <person name="Zeng Q."/>
            <person name="Chapman S."/>
            <person name="Gujja S."/>
            <person name="Saif S."/>
            <person name="Birren B."/>
        </authorList>
    </citation>
    <scope>NUCLEOTIDE SEQUENCE</scope>
    <source>
        <strain evidence="12">CBS 10737</strain>
    </source>
</reference>
<evidence type="ECO:0000256" key="3">
    <source>
        <dbReference type="ARBA" id="ARBA00005985"/>
    </source>
</evidence>
<dbReference type="GO" id="GO:0006744">
    <property type="term" value="P:ubiquinone biosynthetic process"/>
    <property type="evidence" value="ECO:0007669"/>
    <property type="project" value="UniProtKB-UniRule"/>
</dbReference>